<gene>
    <name evidence="1" type="ORF">DXT76_16895</name>
</gene>
<dbReference type="AlphaFoldDB" id="A0A3D8VI99"/>
<proteinExistence type="predicted"/>
<dbReference type="EMBL" id="QTLC01000063">
    <property type="protein sequence ID" value="RDY69130.1"/>
    <property type="molecule type" value="Genomic_DNA"/>
</dbReference>
<organism evidence="1 2">
    <name type="scientific">Halobacillus trueperi</name>
    <dbReference type="NCBI Taxonomy" id="156205"/>
    <lineage>
        <taxon>Bacteria</taxon>
        <taxon>Bacillati</taxon>
        <taxon>Bacillota</taxon>
        <taxon>Bacilli</taxon>
        <taxon>Bacillales</taxon>
        <taxon>Bacillaceae</taxon>
        <taxon>Halobacillus</taxon>
    </lineage>
</organism>
<dbReference type="RefSeq" id="WP_115894859.1">
    <property type="nucleotide sequence ID" value="NZ_QTLC01000063.1"/>
</dbReference>
<accession>A0A3D8VI99</accession>
<evidence type="ECO:0000313" key="1">
    <source>
        <dbReference type="EMBL" id="RDY69130.1"/>
    </source>
</evidence>
<name>A0A3D8VI99_9BACI</name>
<comment type="caution">
    <text evidence="1">The sequence shown here is derived from an EMBL/GenBank/DDBJ whole genome shotgun (WGS) entry which is preliminary data.</text>
</comment>
<dbReference type="Proteomes" id="UP000257032">
    <property type="component" value="Unassembled WGS sequence"/>
</dbReference>
<evidence type="ECO:0000313" key="2">
    <source>
        <dbReference type="Proteomes" id="UP000257032"/>
    </source>
</evidence>
<sequence>MRKRSIYIIIIFTALITVALVLGNSNSIYIGENNNWKVQFESELNYLNVNHAIKVNPKIRNGELPTNIEYVIYEHEKVMSRGTLKYEQHYTSILPNCPGCKHFKVDNIDFLLTYEGHPPEKISLKKQ</sequence>
<reference evidence="1 2" key="1">
    <citation type="submission" date="2018-08" db="EMBL/GenBank/DDBJ databases">
        <title>Genome sequence of strict halophilic Halobacillus trueperi SS1 isolated from Lunsu, a salty water body of North West Himalayas.</title>
        <authorList>
            <person name="Gupta S."/>
            <person name="Sharma P."/>
            <person name="Dev K."/>
            <person name="Baumler D."/>
            <person name="Sourirajan A."/>
        </authorList>
    </citation>
    <scope>NUCLEOTIDE SEQUENCE [LARGE SCALE GENOMIC DNA]</scope>
    <source>
        <strain evidence="1 2">SS1</strain>
    </source>
</reference>
<protein>
    <submittedName>
        <fullName evidence="1">Uncharacterized protein</fullName>
    </submittedName>
</protein>